<accession>A0A0L7LHW1</accession>
<dbReference type="EMBL" id="JTDY01001041">
    <property type="protein sequence ID" value="KOB75037.1"/>
    <property type="molecule type" value="Genomic_DNA"/>
</dbReference>
<reference evidence="1 2" key="1">
    <citation type="journal article" date="2015" name="Genome Biol. Evol.">
        <title>The genome of winter moth (Operophtera brumata) provides a genomic perspective on sexual dimorphism and phenology.</title>
        <authorList>
            <person name="Derks M.F."/>
            <person name="Smit S."/>
            <person name="Salis L."/>
            <person name="Schijlen E."/>
            <person name="Bossers A."/>
            <person name="Mateman C."/>
            <person name="Pijl A.S."/>
            <person name="de Ridder D."/>
            <person name="Groenen M.A."/>
            <person name="Visser M.E."/>
            <person name="Megens H.J."/>
        </authorList>
    </citation>
    <scope>NUCLEOTIDE SEQUENCE [LARGE SCALE GENOMIC DNA]</scope>
    <source>
        <strain evidence="1">WM2013NL</strain>
        <tissue evidence="1">Head and thorax</tissue>
    </source>
</reference>
<proteinExistence type="predicted"/>
<protein>
    <submittedName>
        <fullName evidence="1">Uncharacterized protein</fullName>
    </submittedName>
</protein>
<keyword evidence="2" id="KW-1185">Reference proteome</keyword>
<dbReference type="Proteomes" id="UP000037510">
    <property type="component" value="Unassembled WGS sequence"/>
</dbReference>
<evidence type="ECO:0000313" key="1">
    <source>
        <dbReference type="EMBL" id="KOB75037.1"/>
    </source>
</evidence>
<comment type="caution">
    <text evidence="1">The sequence shown here is derived from an EMBL/GenBank/DDBJ whole genome shotgun (WGS) entry which is preliminary data.</text>
</comment>
<gene>
    <name evidence="1" type="ORF">OBRU01_08159</name>
</gene>
<sequence>MWPYLSFISYNYAEYIELPRATIYQETPVVASGYKSPQIVQDPDLSKRVAALEERAFNIDNRLNFFDQKLSKIDNLEAQIEQYSFKYLQQNLIQVFNTENTEVLAEKLKNYFDKYYMTSEQLQILSREVHERLISTWKPDMDEDAIRRLIQEYMSVFEKKQMQVISERLQQYVREVEIHHTNTGTDIEAVKRVVAGMLNVYDADKTGLVDYALESAGIT</sequence>
<dbReference type="AlphaFoldDB" id="A0A0L7LHW1"/>
<evidence type="ECO:0000313" key="2">
    <source>
        <dbReference type="Proteomes" id="UP000037510"/>
    </source>
</evidence>
<organism evidence="1 2">
    <name type="scientific">Operophtera brumata</name>
    <name type="common">Winter moth</name>
    <name type="synonym">Phalaena brumata</name>
    <dbReference type="NCBI Taxonomy" id="104452"/>
    <lineage>
        <taxon>Eukaryota</taxon>
        <taxon>Metazoa</taxon>
        <taxon>Ecdysozoa</taxon>
        <taxon>Arthropoda</taxon>
        <taxon>Hexapoda</taxon>
        <taxon>Insecta</taxon>
        <taxon>Pterygota</taxon>
        <taxon>Neoptera</taxon>
        <taxon>Endopterygota</taxon>
        <taxon>Lepidoptera</taxon>
        <taxon>Glossata</taxon>
        <taxon>Ditrysia</taxon>
        <taxon>Geometroidea</taxon>
        <taxon>Geometridae</taxon>
        <taxon>Larentiinae</taxon>
        <taxon>Operophtera</taxon>
    </lineage>
</organism>
<name>A0A0L7LHW1_OPEBR</name>